<feature type="region of interest" description="Disordered" evidence="1">
    <location>
        <begin position="347"/>
        <end position="379"/>
    </location>
</feature>
<feature type="compositionally biased region" description="Basic and acidic residues" evidence="1">
    <location>
        <begin position="123"/>
        <end position="133"/>
    </location>
</feature>
<accession>G6EB38</accession>
<evidence type="ECO:0000313" key="3">
    <source>
        <dbReference type="EMBL" id="EHJ61505.1"/>
    </source>
</evidence>
<feature type="signal peptide" evidence="2">
    <location>
        <begin position="1"/>
        <end position="28"/>
    </location>
</feature>
<evidence type="ECO:0000256" key="1">
    <source>
        <dbReference type="SAM" id="MobiDB-lite"/>
    </source>
</evidence>
<gene>
    <name evidence="3" type="ORF">NSU_1559</name>
</gene>
<dbReference type="STRING" id="1088721.JI59_12380"/>
<comment type="caution">
    <text evidence="3">The sequence shown here is derived from an EMBL/GenBank/DDBJ whole genome shotgun (WGS) entry which is preliminary data.</text>
</comment>
<organism evidence="3 4">
    <name type="scientific">Novosphingobium pentaromativorans US6-1</name>
    <dbReference type="NCBI Taxonomy" id="1088721"/>
    <lineage>
        <taxon>Bacteria</taxon>
        <taxon>Pseudomonadati</taxon>
        <taxon>Pseudomonadota</taxon>
        <taxon>Alphaproteobacteria</taxon>
        <taxon>Sphingomonadales</taxon>
        <taxon>Sphingomonadaceae</taxon>
        <taxon>Novosphingobium</taxon>
    </lineage>
</organism>
<feature type="compositionally biased region" description="Basic residues" evidence="1">
    <location>
        <begin position="229"/>
        <end position="238"/>
    </location>
</feature>
<dbReference type="KEGG" id="npn:JI59_12380"/>
<feature type="compositionally biased region" description="Low complexity" evidence="1">
    <location>
        <begin position="256"/>
        <end position="289"/>
    </location>
</feature>
<feature type="region of interest" description="Disordered" evidence="1">
    <location>
        <begin position="229"/>
        <end position="307"/>
    </location>
</feature>
<protein>
    <submittedName>
        <fullName evidence="3">Uncharacterized protein</fullName>
    </submittedName>
</protein>
<feature type="compositionally biased region" description="Low complexity" evidence="1">
    <location>
        <begin position="95"/>
        <end position="112"/>
    </location>
</feature>
<reference evidence="3 4" key="1">
    <citation type="journal article" date="2012" name="J. Bacteriol.">
        <title>Genome sequence of benzo(a)pyrene-degrading bacterium Novosphingobium pentaromativorans US6-1.</title>
        <authorList>
            <person name="Luo Y.R."/>
            <person name="Kang S.G."/>
            <person name="Kim S.J."/>
            <person name="Kim M.R."/>
            <person name="Li N."/>
            <person name="Lee J.H."/>
            <person name="Kwon K.K."/>
        </authorList>
    </citation>
    <scope>NUCLEOTIDE SEQUENCE [LARGE SCALE GENOMIC DNA]</scope>
    <source>
        <strain evidence="3 4">US6-1</strain>
    </source>
</reference>
<dbReference type="PATRIC" id="fig|1088721.3.peg.1539"/>
<feature type="region of interest" description="Disordered" evidence="1">
    <location>
        <begin position="92"/>
        <end position="204"/>
    </location>
</feature>
<evidence type="ECO:0000256" key="2">
    <source>
        <dbReference type="SAM" id="SignalP"/>
    </source>
</evidence>
<feature type="chain" id="PRO_5003487901" evidence="2">
    <location>
        <begin position="29"/>
        <end position="379"/>
    </location>
</feature>
<dbReference type="Proteomes" id="UP000004030">
    <property type="component" value="Unassembled WGS sequence"/>
</dbReference>
<keyword evidence="4" id="KW-1185">Reference proteome</keyword>
<feature type="compositionally biased region" description="Low complexity" evidence="1">
    <location>
        <begin position="136"/>
        <end position="168"/>
    </location>
</feature>
<evidence type="ECO:0000313" key="4">
    <source>
        <dbReference type="Proteomes" id="UP000004030"/>
    </source>
</evidence>
<dbReference type="EMBL" id="AGFM01000018">
    <property type="protein sequence ID" value="EHJ61505.1"/>
    <property type="molecule type" value="Genomic_DNA"/>
</dbReference>
<dbReference type="OrthoDB" id="7511420at2"/>
<proteinExistence type="predicted"/>
<name>G6EB38_9SPHN</name>
<dbReference type="AlphaFoldDB" id="G6EB38"/>
<keyword evidence="2" id="KW-0732">Signal</keyword>
<sequence>MTQVRSRSPHALTAIAAVLAIGSTPVLAQDSGASAPALTLPQDVNSASPVDAAKSTVPVTGAAEQPTIVLPQAEPDATVSQPLAMPVAPVAQPETSTINTSAASNAADTNDAGETGAAAPAERSPEQRPDVRETSAAAANNRREAAPVTVPDAADAGTAADGALAQGDVSDPAQASPLKAASPADERAQPDAAPANENNGNEDSDLPIEGILGLLAAAGIAGAGIMAMRSRRKRVRQPRSREAMPGTYKPASVYRPAAAPASSKPATASAAASGPAEMPRAAAPAPASRPLERKVQAPVAGSGPVPTGEARRELLERMVAAAPDAANPFISRKARMRRARIQLQHREHLQKQGMAQSFDWRTYRPTTKPSTPTPPLVEA</sequence>
<dbReference type="RefSeq" id="WP_007012474.1">
    <property type="nucleotide sequence ID" value="NZ_AGFM01000018.1"/>
</dbReference>